<gene>
    <name evidence="2" type="primary">TBLA0D02000</name>
    <name evidence="2" type="ORF">TBLA_0D02000</name>
</gene>
<protein>
    <recommendedName>
        <fullName evidence="4">MULE transposase domain-containing protein</fullName>
    </recommendedName>
</protein>
<sequence>MDISFLIFDPNKKPDNSQLPTSRENKIQSDQNRDPSVTNNSNSVEPDDQNQSLNQNIISGDSTPKQPHTPANSTQSSKVISQQLPWDPKFCRTIDFQASQTGFDDQLQDYDQILGPSDFFLPSKREKRVKKYLLGKFHTVSELTGYLKDKFNQKVLQLNIIATIPFNDFNLGFNPSVQEILNTFSFLFDQIETHLKIKLISNEFKDNLDKENSKYISVLKFCKDDIQISDGYNNNHIVKKPKLNGMDNYSTSQHIGTTAETSGNPIRFDCKSNFILESNTDFGFIQLTMKHDEHIPYHPLNIPEGLNSFIRSHYLLLRSELINNLKKNNEYNRFITTYKERARSYIENVWADETASTWRRHKVAFLSAIDLISTSKWSNYIQRITLPSSLINNSSYVSFEFKYPGFDKIFFGSAALTSVQNISKTFNNCHIVVGDYKGREFPIAVLFLAIEDTSQCIIESFLEVLKVKGYTFNYITTDLQLIHRNAIDKIFGSNTAQLCLWNVLKTIREVPSWDEYKVLLQEKKATNYLRRYPFYSQNYDKCIVPYLNSFMCPSVEEIEIVQNLMRQVSKIHKYFFNEINFENEKIYLKFVEDVFNELILKRKQIKYFFYLWSTFIQPSRFKLWVKMSHENIFPLRNTNLIIDLFFHKLEHIYPKRPSSVRIDTVIYVMIETLIDKYIPKIKLYSTVTNLHIKEMTNLINKFKIQIYDKINNISTKINSTIKKNNLKTTDKNKWNQSVLYAKPSLEDLGISEESENTNQHVEIVIDINSSSQRFSELSMNSEEYGDAFDIEEMRFSKDLELYNKLIETKDELFNEVTRDFTNLCCSCNRQQDNIYLLCIHLVYDFLRKYNWKYWDKLVTETYYCYTFPVVRNRFMECDGNGFSKNIVETEKEIKPEVEADIISEKEMITEEKMKTETKAANEKYVETLPEQRETNRENKTGIDQIRIENEQMIRIFNELSKLSNEIRNSFLTFIQEDFNYNSIKVSKYYMILKKLIQEIEAGKFKVTMDRPDWIPLEFWNTSVEIIKSYENI</sequence>
<dbReference type="InParanoid" id="I2H2V5"/>
<evidence type="ECO:0000313" key="2">
    <source>
        <dbReference type="EMBL" id="CCH60707.1"/>
    </source>
</evidence>
<evidence type="ECO:0000313" key="3">
    <source>
        <dbReference type="Proteomes" id="UP000002866"/>
    </source>
</evidence>
<dbReference type="AlphaFoldDB" id="I2H2V5"/>
<feature type="compositionally biased region" description="Polar residues" evidence="1">
    <location>
        <begin position="34"/>
        <end position="79"/>
    </location>
</feature>
<dbReference type="Proteomes" id="UP000002866">
    <property type="component" value="Chromosome 4"/>
</dbReference>
<dbReference type="GeneID" id="14495743"/>
<dbReference type="STRING" id="1071380.I2H2V5"/>
<evidence type="ECO:0000256" key="1">
    <source>
        <dbReference type="SAM" id="MobiDB-lite"/>
    </source>
</evidence>
<accession>I2H2V5</accession>
<proteinExistence type="predicted"/>
<reference evidence="2 3" key="1">
    <citation type="journal article" date="2011" name="Proc. Natl. Acad. Sci. U.S.A.">
        <title>Evolutionary erosion of yeast sex chromosomes by mating-type switching accidents.</title>
        <authorList>
            <person name="Gordon J.L."/>
            <person name="Armisen D."/>
            <person name="Proux-Wera E."/>
            <person name="Oheigeartaigh S.S."/>
            <person name="Byrne K.P."/>
            <person name="Wolfe K.H."/>
        </authorList>
    </citation>
    <scope>NUCLEOTIDE SEQUENCE [LARGE SCALE GENOMIC DNA]</scope>
    <source>
        <strain evidence="3">ATCC 34711 / CBS 6284 / DSM 70876 / NBRC 10599 / NRRL Y-10934 / UCD 77-7</strain>
    </source>
</reference>
<dbReference type="EMBL" id="HE806319">
    <property type="protein sequence ID" value="CCH60707.1"/>
    <property type="molecule type" value="Genomic_DNA"/>
</dbReference>
<organism evidence="2 3">
    <name type="scientific">Henningerozyma blattae (strain ATCC 34711 / CBS 6284 / DSM 70876 / NBRC 10599 / NRRL Y-10934 / UCD 77-7)</name>
    <name type="common">Yeast</name>
    <name type="synonym">Tetrapisispora blattae</name>
    <dbReference type="NCBI Taxonomy" id="1071380"/>
    <lineage>
        <taxon>Eukaryota</taxon>
        <taxon>Fungi</taxon>
        <taxon>Dikarya</taxon>
        <taxon>Ascomycota</taxon>
        <taxon>Saccharomycotina</taxon>
        <taxon>Saccharomycetes</taxon>
        <taxon>Saccharomycetales</taxon>
        <taxon>Saccharomycetaceae</taxon>
        <taxon>Henningerozyma</taxon>
    </lineage>
</organism>
<dbReference type="HOGENOM" id="CLU_294087_0_0_1"/>
<keyword evidence="3" id="KW-1185">Reference proteome</keyword>
<name>I2H2V5_HENB6</name>
<dbReference type="RefSeq" id="XP_004180226.1">
    <property type="nucleotide sequence ID" value="XM_004180178.1"/>
</dbReference>
<evidence type="ECO:0008006" key="4">
    <source>
        <dbReference type="Google" id="ProtNLM"/>
    </source>
</evidence>
<feature type="region of interest" description="Disordered" evidence="1">
    <location>
        <begin position="1"/>
        <end position="79"/>
    </location>
</feature>
<dbReference type="KEGG" id="tbl:TBLA_0D02000"/>
<feature type="compositionally biased region" description="Basic and acidic residues" evidence="1">
    <location>
        <begin position="23"/>
        <end position="33"/>
    </location>
</feature>